<organism evidence="2 3">
    <name type="scientific">Micromonospora cremea</name>
    <dbReference type="NCBI Taxonomy" id="709881"/>
    <lineage>
        <taxon>Bacteria</taxon>
        <taxon>Bacillati</taxon>
        <taxon>Actinomycetota</taxon>
        <taxon>Actinomycetes</taxon>
        <taxon>Micromonosporales</taxon>
        <taxon>Micromonosporaceae</taxon>
        <taxon>Micromonospora</taxon>
    </lineage>
</organism>
<proteinExistence type="predicted"/>
<evidence type="ECO:0000256" key="1">
    <source>
        <dbReference type="SAM" id="Phobius"/>
    </source>
</evidence>
<feature type="transmembrane region" description="Helical" evidence="1">
    <location>
        <begin position="104"/>
        <end position="124"/>
    </location>
</feature>
<keyword evidence="3" id="KW-1185">Reference proteome</keyword>
<dbReference type="EMBL" id="FSQT01000002">
    <property type="protein sequence ID" value="SIN26297.1"/>
    <property type="molecule type" value="Genomic_DNA"/>
</dbReference>
<reference evidence="3" key="1">
    <citation type="submission" date="2016-12" db="EMBL/GenBank/DDBJ databases">
        <authorList>
            <person name="Varghese N."/>
            <person name="Submissions S."/>
        </authorList>
    </citation>
    <scope>NUCLEOTIDE SEQUENCE [LARGE SCALE GENOMIC DNA]</scope>
    <source>
        <strain evidence="3">DSM 45599</strain>
    </source>
</reference>
<gene>
    <name evidence="2" type="ORF">SAMN04489832_4581</name>
</gene>
<evidence type="ECO:0000313" key="2">
    <source>
        <dbReference type="EMBL" id="SIN26297.1"/>
    </source>
</evidence>
<name>A0A1N5ZXD9_9ACTN</name>
<dbReference type="OrthoDB" id="10004557at2"/>
<keyword evidence="1" id="KW-1133">Transmembrane helix</keyword>
<sequence>MNLGFRLPGPFRVGISSKGRVNVGVTVGPFSASGGLGGGQRTNKGVFFPVALEQFVAQAQAEGFSVQVTPHTSATIERRWKAGVATVIPGRGVMLRQTMSTWQILAMIGGVVLVLLLCCGPGYYSMATSRSTS</sequence>
<keyword evidence="1" id="KW-0472">Membrane</keyword>
<accession>A0A1N5ZXD9</accession>
<dbReference type="AlphaFoldDB" id="A0A1N5ZXD9"/>
<protein>
    <submittedName>
        <fullName evidence="2">Uncharacterized protein</fullName>
    </submittedName>
</protein>
<dbReference type="Proteomes" id="UP000185124">
    <property type="component" value="Unassembled WGS sequence"/>
</dbReference>
<evidence type="ECO:0000313" key="3">
    <source>
        <dbReference type="Proteomes" id="UP000185124"/>
    </source>
</evidence>
<keyword evidence="1" id="KW-0812">Transmembrane</keyword>
<dbReference type="RefSeq" id="WP_143728485.1">
    <property type="nucleotide sequence ID" value="NZ_FSQT01000002.1"/>
</dbReference>